<feature type="domain" description="Bacterial transcriptional activator" evidence="5">
    <location>
        <begin position="98"/>
        <end position="237"/>
    </location>
</feature>
<accession>A0ABT2X5T5</accession>
<evidence type="ECO:0000259" key="4">
    <source>
        <dbReference type="SMART" id="SM00862"/>
    </source>
</evidence>
<gene>
    <name evidence="6" type="ORF">OEZ60_04100</name>
</gene>
<dbReference type="SMART" id="SM00862">
    <property type="entry name" value="Trans_reg_C"/>
    <property type="match status" value="1"/>
</dbReference>
<evidence type="ECO:0000313" key="7">
    <source>
        <dbReference type="Proteomes" id="UP001209535"/>
    </source>
</evidence>
<reference evidence="6 7" key="1">
    <citation type="submission" date="2022-10" db="EMBL/GenBank/DDBJ databases">
        <title>Defluviimonas sp. nov., isolated from ocean surface sediments.</title>
        <authorList>
            <person name="He W."/>
            <person name="Wang L."/>
            <person name="Zhang D.-F."/>
        </authorList>
    </citation>
    <scope>NUCLEOTIDE SEQUENCE [LARGE SCALE GENOMIC DNA]</scope>
    <source>
        <strain evidence="6 7">WL0024</strain>
    </source>
</reference>
<sequence length="661" mass="72129">MLTIRLFGKLTVAGPDGAEVPIAGAKTQGLVAYLALNTGMPPSRDRLMALFWGDRFPEQARQSLRQAISKLRRSFDGDADTIRTEGDRVGFAAEAVSVDVDRFAELAADPAPEAAIRAIELMEGPLLDGLYGQQSDFEDWIVSERQRFGSLACRVFERAAEAQLKAGNADAALDTARRLVALDPLRDASHMVLVRILAQSGERAAAIQHYKLYEAQLMKELGVGPGHELQRLMSEIRGEAFMAPVEAAERLPEPGPTEAEEVAQTTRPAIAVVPFATIMPGAEENAFAEGLCDDITTNLSRFRWLDVRASPGLGGKRLTASELGALGRDLGLDYIVHGSLRTLGPNLRLTVQLAEPGTGRYLWVTRYDRAGETLDAVLDELAETIAASVEAELERLAGRAARTLGIDEMNAWDCYHRGLAIQYEFAAETNAEAQRYFRRAVELNPNFAAAYARLSYAMVISAIYFEAGDVAALLDEALELARKSCRLDPDDAVGRFALGRVYLARGEYDRSLAELRTATELNPNMAQAHCGLGDSLAYAGELDRAMPCFDEAVRLSPADPYRWAFLAYGATALLFKEDFEAAADWAERAEAVPNSHYWSTAIKASALGNLGEAERAAQAVAELKESRPGITCAFVAERLFYLRDPKQLEIYVGGLRKAGLD</sequence>
<dbReference type="InterPro" id="IPR051677">
    <property type="entry name" value="AfsR-DnrI-RedD_regulator"/>
</dbReference>
<evidence type="ECO:0000313" key="6">
    <source>
        <dbReference type="EMBL" id="MCU9847180.1"/>
    </source>
</evidence>
<feature type="domain" description="OmpR/PhoB-type" evidence="4">
    <location>
        <begin position="17"/>
        <end position="89"/>
    </location>
</feature>
<dbReference type="SUPFAM" id="SSF46894">
    <property type="entry name" value="C-terminal effector domain of the bipartite response regulators"/>
    <property type="match status" value="1"/>
</dbReference>
<proteinExistence type="inferred from homology"/>
<dbReference type="Pfam" id="PF13432">
    <property type="entry name" value="TPR_16"/>
    <property type="match status" value="1"/>
</dbReference>
<protein>
    <submittedName>
        <fullName evidence="6">Tetratricopeptide repeat protein</fullName>
    </submittedName>
</protein>
<keyword evidence="3" id="KW-0802">TPR repeat</keyword>
<organism evidence="6 7">
    <name type="scientific">Albidovulum salinarum</name>
    <dbReference type="NCBI Taxonomy" id="2984153"/>
    <lineage>
        <taxon>Bacteria</taxon>
        <taxon>Pseudomonadati</taxon>
        <taxon>Pseudomonadota</taxon>
        <taxon>Alphaproteobacteria</taxon>
        <taxon>Rhodobacterales</taxon>
        <taxon>Paracoccaceae</taxon>
        <taxon>Albidovulum</taxon>
    </lineage>
</organism>
<dbReference type="EMBL" id="JAOVQO010000003">
    <property type="protein sequence ID" value="MCU9847180.1"/>
    <property type="molecule type" value="Genomic_DNA"/>
</dbReference>
<dbReference type="InterPro" id="IPR019734">
    <property type="entry name" value="TPR_rpt"/>
</dbReference>
<evidence type="ECO:0000259" key="5">
    <source>
        <dbReference type="SMART" id="SM01043"/>
    </source>
</evidence>
<dbReference type="SMART" id="SM00028">
    <property type="entry name" value="TPR"/>
    <property type="match status" value="4"/>
</dbReference>
<dbReference type="Pfam" id="PF03704">
    <property type="entry name" value="BTAD"/>
    <property type="match status" value="1"/>
</dbReference>
<dbReference type="Proteomes" id="UP001209535">
    <property type="component" value="Unassembled WGS sequence"/>
</dbReference>
<keyword evidence="2" id="KW-0238">DNA-binding</keyword>
<feature type="repeat" description="TPR" evidence="3">
    <location>
        <begin position="492"/>
        <end position="525"/>
    </location>
</feature>
<dbReference type="Gene3D" id="1.10.10.10">
    <property type="entry name" value="Winged helix-like DNA-binding domain superfamily/Winged helix DNA-binding domain"/>
    <property type="match status" value="1"/>
</dbReference>
<keyword evidence="7" id="KW-1185">Reference proteome</keyword>
<dbReference type="SMART" id="SM01043">
    <property type="entry name" value="BTAD"/>
    <property type="match status" value="1"/>
</dbReference>
<dbReference type="Gene3D" id="1.25.40.10">
    <property type="entry name" value="Tetratricopeptide repeat domain"/>
    <property type="match status" value="2"/>
</dbReference>
<name>A0ABT2X5T5_9RHOB</name>
<dbReference type="InterPro" id="IPR036388">
    <property type="entry name" value="WH-like_DNA-bd_sf"/>
</dbReference>
<feature type="repeat" description="TPR" evidence="3">
    <location>
        <begin position="526"/>
        <end position="559"/>
    </location>
</feature>
<comment type="caution">
    <text evidence="6">The sequence shown here is derived from an EMBL/GenBank/DDBJ whole genome shotgun (WGS) entry which is preliminary data.</text>
</comment>
<dbReference type="InterPro" id="IPR011990">
    <property type="entry name" value="TPR-like_helical_dom_sf"/>
</dbReference>
<evidence type="ECO:0000256" key="2">
    <source>
        <dbReference type="ARBA" id="ARBA00023125"/>
    </source>
</evidence>
<dbReference type="InterPro" id="IPR005158">
    <property type="entry name" value="BTAD"/>
</dbReference>
<comment type="similarity">
    <text evidence="1">Belongs to the AfsR/DnrI/RedD regulatory family.</text>
</comment>
<dbReference type="PANTHER" id="PTHR35807">
    <property type="entry name" value="TRANSCRIPTIONAL REGULATOR REDD-RELATED"/>
    <property type="match status" value="1"/>
</dbReference>
<evidence type="ECO:0000256" key="1">
    <source>
        <dbReference type="ARBA" id="ARBA00005820"/>
    </source>
</evidence>
<dbReference type="RefSeq" id="WP_263333482.1">
    <property type="nucleotide sequence ID" value="NZ_JAOVQO010000003.1"/>
</dbReference>
<dbReference type="InterPro" id="IPR001867">
    <property type="entry name" value="OmpR/PhoB-type_DNA-bd"/>
</dbReference>
<dbReference type="PROSITE" id="PS50005">
    <property type="entry name" value="TPR"/>
    <property type="match status" value="2"/>
</dbReference>
<dbReference type="InterPro" id="IPR016032">
    <property type="entry name" value="Sig_transdc_resp-reg_C-effctor"/>
</dbReference>
<dbReference type="SUPFAM" id="SSF48452">
    <property type="entry name" value="TPR-like"/>
    <property type="match status" value="2"/>
</dbReference>
<evidence type="ECO:0000256" key="3">
    <source>
        <dbReference type="PROSITE-ProRule" id="PRU00339"/>
    </source>
</evidence>